<keyword evidence="5 10" id="KW-0040">ANK repeat</keyword>
<comment type="caution">
    <text evidence="11">The sequence shown here is derived from an EMBL/GenBank/DDBJ whole genome shotgun (WGS) entry which is preliminary data.</text>
</comment>
<keyword evidence="12" id="KW-1185">Reference proteome</keyword>
<keyword evidence="3" id="KW-0833">Ubl conjugation pathway</keyword>
<evidence type="ECO:0000256" key="5">
    <source>
        <dbReference type="ARBA" id="ARBA00023043"/>
    </source>
</evidence>
<dbReference type="EMBL" id="SWLE01000017">
    <property type="protein sequence ID" value="TNM89702.1"/>
    <property type="molecule type" value="Genomic_DNA"/>
</dbReference>
<dbReference type="Pfam" id="PF00023">
    <property type="entry name" value="Ank"/>
    <property type="match status" value="2"/>
</dbReference>
<evidence type="ECO:0000313" key="12">
    <source>
        <dbReference type="Proteomes" id="UP000516260"/>
    </source>
</evidence>
<feature type="repeat" description="ANK" evidence="10">
    <location>
        <begin position="28"/>
        <end position="60"/>
    </location>
</feature>
<evidence type="ECO:0000256" key="10">
    <source>
        <dbReference type="PROSITE-ProRule" id="PRU00023"/>
    </source>
</evidence>
<comment type="subunit">
    <text evidence="7">Component of a CRL2 E3 ubiquitin-protein ligase complex, also named ECS (Elongin BC-CUL2/5-SOCS-box protein) complex.</text>
</comment>
<evidence type="ECO:0000256" key="2">
    <source>
        <dbReference type="ARBA" id="ARBA00022737"/>
    </source>
</evidence>
<proteinExistence type="inferred from homology"/>
<dbReference type="SMART" id="SM00248">
    <property type="entry name" value="ANK"/>
    <property type="match status" value="5"/>
</dbReference>
<feature type="repeat" description="ANK" evidence="10">
    <location>
        <begin position="1"/>
        <end position="27"/>
    </location>
</feature>
<gene>
    <name evidence="11" type="ORF">fugu_003936</name>
</gene>
<dbReference type="InterPro" id="IPR036770">
    <property type="entry name" value="Ankyrin_rpt-contain_sf"/>
</dbReference>
<evidence type="ECO:0000256" key="6">
    <source>
        <dbReference type="ARBA" id="ARBA00038500"/>
    </source>
</evidence>
<organism evidence="11 12">
    <name type="scientific">Takifugu bimaculatus</name>
    <dbReference type="NCBI Taxonomy" id="433685"/>
    <lineage>
        <taxon>Eukaryota</taxon>
        <taxon>Metazoa</taxon>
        <taxon>Chordata</taxon>
        <taxon>Craniata</taxon>
        <taxon>Vertebrata</taxon>
        <taxon>Euteleostomi</taxon>
        <taxon>Actinopterygii</taxon>
        <taxon>Neopterygii</taxon>
        <taxon>Teleostei</taxon>
        <taxon>Neoteleostei</taxon>
        <taxon>Acanthomorphata</taxon>
        <taxon>Eupercaria</taxon>
        <taxon>Tetraodontiformes</taxon>
        <taxon>Tetradontoidea</taxon>
        <taxon>Tetraodontidae</taxon>
        <taxon>Takifugu</taxon>
    </lineage>
</organism>
<dbReference type="PROSITE" id="PS50297">
    <property type="entry name" value="ANK_REP_REGION"/>
    <property type="match status" value="4"/>
</dbReference>
<comment type="pathway">
    <text evidence="1">Protein modification; protein ubiquitination.</text>
</comment>
<dbReference type="InterPro" id="IPR002110">
    <property type="entry name" value="Ankyrin_rpt"/>
</dbReference>
<keyword evidence="2" id="KW-0677">Repeat</keyword>
<evidence type="ECO:0000256" key="3">
    <source>
        <dbReference type="ARBA" id="ARBA00022786"/>
    </source>
</evidence>
<dbReference type="Gene3D" id="1.25.40.10">
    <property type="entry name" value="Tetratricopeptide repeat domain"/>
    <property type="match status" value="1"/>
</dbReference>
<comment type="similarity">
    <text evidence="6">Belongs to the fem-1 family.</text>
</comment>
<evidence type="ECO:0000256" key="9">
    <source>
        <dbReference type="ARBA" id="ARBA00078430"/>
    </source>
</evidence>
<name>A0A4Z2BC33_9TELE</name>
<feature type="repeat" description="ANK" evidence="10">
    <location>
        <begin position="403"/>
        <end position="432"/>
    </location>
</feature>
<reference evidence="11 12" key="1">
    <citation type="submission" date="2019-04" db="EMBL/GenBank/DDBJ databases">
        <title>The sequence and de novo assembly of Takifugu bimaculatus genome using PacBio and Hi-C technologies.</title>
        <authorList>
            <person name="Xu P."/>
            <person name="Liu B."/>
            <person name="Zhou Z."/>
        </authorList>
    </citation>
    <scope>NUCLEOTIDE SEQUENCE [LARGE SCALE GENOMIC DNA]</scope>
    <source>
        <strain evidence="11">TB-2018</strain>
        <tissue evidence="11">Muscle</tissue>
    </source>
</reference>
<dbReference type="FunFam" id="1.25.40.10:FF:000104">
    <property type="entry name" value="Fem-1 homolog c (C.elegans)"/>
    <property type="match status" value="1"/>
</dbReference>
<evidence type="ECO:0000256" key="1">
    <source>
        <dbReference type="ARBA" id="ARBA00004906"/>
    </source>
</evidence>
<keyword evidence="4" id="KW-0802">TPR repeat</keyword>
<evidence type="ECO:0000256" key="4">
    <source>
        <dbReference type="ARBA" id="ARBA00022803"/>
    </source>
</evidence>
<dbReference type="SUPFAM" id="SSF48403">
    <property type="entry name" value="Ankyrin repeat"/>
    <property type="match status" value="1"/>
</dbReference>
<evidence type="ECO:0000256" key="7">
    <source>
        <dbReference type="ARBA" id="ARBA00063767"/>
    </source>
</evidence>
<protein>
    <recommendedName>
        <fullName evidence="8">Protein fem-1 homolog C</fullName>
    </recommendedName>
    <alternativeName>
        <fullName evidence="9">FEM1-gamma</fullName>
    </alternativeName>
</protein>
<dbReference type="Gene3D" id="1.25.40.20">
    <property type="entry name" value="Ankyrin repeat-containing domain"/>
    <property type="match status" value="2"/>
</dbReference>
<dbReference type="PRINTS" id="PR01415">
    <property type="entry name" value="ANKYRIN"/>
</dbReference>
<dbReference type="SUPFAM" id="SSF48452">
    <property type="entry name" value="TPR-like"/>
    <property type="match status" value="1"/>
</dbReference>
<dbReference type="Proteomes" id="UP000516260">
    <property type="component" value="Chromosome 4"/>
</dbReference>
<dbReference type="PROSITE" id="PS50088">
    <property type="entry name" value="ANK_REPEAT"/>
    <property type="match status" value="4"/>
</dbReference>
<sequence length="490" mass="54922">MISCYKGHKDIAQYLLENGADVNRKSVKGNTALHDCAESGSLEIMQMLLQYGASMEQDGYGMTPLLSASVTGHTNIVEYLTMHEQTRHEARIDALELLGATFVDKKRDLLGALKYWKRAMDLRYMDSNNVVQKPEPKQLIMAYDYAKEVTNGEELDGLISDPDEMRMQALLIRERILGPQHPDTSYYIRYRGAVYADSGNFERCINLWKYALDMQQSNLDPLSPMTASSLLSFAELFSFMLQDRAKGLLGTSISFEDLMGILSKGVLEIERAVKHSGPTALDPAQLSKALSIILHLICLLEKVPCTAEQDHFKKETIYRFLKLQPCGKNGYSPLHLAVDRNTTCVGRYPVCKFPSLTVASILLECGADVNSRDNDDNRSGRSRLTVPLSKRLDLKLPPFFLLSPLHVAASNGHPDIMNLLISSGSHFDSTNAFQQTACDLLDAKELSRNVIQPINHTTLQCLAARTIIKHRLNYRGNIPEKLEAFVLLHR</sequence>
<dbReference type="AlphaFoldDB" id="A0A4Z2BC33"/>
<dbReference type="Pfam" id="PF12796">
    <property type="entry name" value="Ank_2"/>
    <property type="match status" value="1"/>
</dbReference>
<evidence type="ECO:0000313" key="11">
    <source>
        <dbReference type="EMBL" id="TNM89702.1"/>
    </source>
</evidence>
<dbReference type="InterPro" id="IPR011990">
    <property type="entry name" value="TPR-like_helical_dom_sf"/>
</dbReference>
<accession>A0A4Z2BC33</accession>
<dbReference type="PANTHER" id="PTHR24173">
    <property type="entry name" value="ANKYRIN REPEAT CONTAINING"/>
    <property type="match status" value="1"/>
</dbReference>
<evidence type="ECO:0000256" key="8">
    <source>
        <dbReference type="ARBA" id="ARBA00072195"/>
    </source>
</evidence>
<feature type="repeat" description="ANK" evidence="10">
    <location>
        <begin position="329"/>
        <end position="374"/>
    </location>
</feature>
<dbReference type="PANTHER" id="PTHR24173:SF14">
    <property type="entry name" value="PROTEIN FEM-1 HOMOLOG C"/>
    <property type="match status" value="1"/>
</dbReference>